<dbReference type="InterPro" id="IPR029058">
    <property type="entry name" value="AB_hydrolase_fold"/>
</dbReference>
<accession>A0A0A7PMH9</accession>
<reference evidence="4 5" key="1">
    <citation type="journal article" date="2015" name="Int. J. Syst. Evol. Microbiol.">
        <title>Description of Sphingopyxis fribergensis sp. nov. - a soil bacterium with the ability to degrade styrene and phenylacetic acid.</title>
        <authorList>
            <person name="Oelschlagel M."/>
            <person name="Ruckert C."/>
            <person name="Kalinowski J."/>
            <person name="Schmidt G."/>
            <person name="Schlomann M."/>
            <person name="Tischler D."/>
        </authorList>
    </citation>
    <scope>NUCLEOTIDE SEQUENCE [LARGE SCALE GENOMIC DNA]</scope>
    <source>
        <strain evidence="4 5">Kp5.2</strain>
    </source>
</reference>
<evidence type="ECO:0000259" key="3">
    <source>
        <dbReference type="Pfam" id="PF00326"/>
    </source>
</evidence>
<name>A0A0A7PMH9_9SPHN</name>
<feature type="signal peptide" evidence="2">
    <location>
        <begin position="1"/>
        <end position="23"/>
    </location>
</feature>
<dbReference type="PANTHER" id="PTHR42776">
    <property type="entry name" value="SERINE PEPTIDASE S9 FAMILY MEMBER"/>
    <property type="match status" value="1"/>
</dbReference>
<dbReference type="KEGG" id="sphk:SKP52_21755"/>
<dbReference type="GO" id="GO:0004252">
    <property type="term" value="F:serine-type endopeptidase activity"/>
    <property type="evidence" value="ECO:0007669"/>
    <property type="project" value="TreeGrafter"/>
</dbReference>
<gene>
    <name evidence="4" type="ORF">SKP52_21755</name>
</gene>
<dbReference type="GO" id="GO:0006508">
    <property type="term" value="P:proteolysis"/>
    <property type="evidence" value="ECO:0007669"/>
    <property type="project" value="InterPro"/>
</dbReference>
<dbReference type="OrthoDB" id="7201746at2"/>
<keyword evidence="5" id="KW-1185">Reference proteome</keyword>
<dbReference type="SUPFAM" id="SSF82171">
    <property type="entry name" value="DPP6 N-terminal domain-like"/>
    <property type="match status" value="1"/>
</dbReference>
<dbReference type="Proteomes" id="UP000030907">
    <property type="component" value="Chromosome"/>
</dbReference>
<organism evidence="4 5">
    <name type="scientific">Sphingopyxis fribergensis</name>
    <dbReference type="NCBI Taxonomy" id="1515612"/>
    <lineage>
        <taxon>Bacteria</taxon>
        <taxon>Pseudomonadati</taxon>
        <taxon>Pseudomonadota</taxon>
        <taxon>Alphaproteobacteria</taxon>
        <taxon>Sphingomonadales</taxon>
        <taxon>Sphingomonadaceae</taxon>
        <taxon>Sphingopyxis</taxon>
    </lineage>
</organism>
<dbReference type="Pfam" id="PF00326">
    <property type="entry name" value="Peptidase_S9"/>
    <property type="match status" value="1"/>
</dbReference>
<protein>
    <recommendedName>
        <fullName evidence="3">Peptidase S9 prolyl oligopeptidase catalytic domain-containing protein</fullName>
    </recommendedName>
</protein>
<feature type="chain" id="PRO_5002044182" description="Peptidase S9 prolyl oligopeptidase catalytic domain-containing protein" evidence="2">
    <location>
        <begin position="24"/>
        <end position="844"/>
    </location>
</feature>
<proteinExistence type="predicted"/>
<keyword evidence="2" id="KW-0732">Signal</keyword>
<dbReference type="HOGENOM" id="CLU_348412_0_0_5"/>
<dbReference type="AlphaFoldDB" id="A0A0A7PMH9"/>
<dbReference type="SUPFAM" id="SSF53474">
    <property type="entry name" value="alpha/beta-Hydrolases"/>
    <property type="match status" value="1"/>
</dbReference>
<evidence type="ECO:0000256" key="2">
    <source>
        <dbReference type="SAM" id="SignalP"/>
    </source>
</evidence>
<dbReference type="STRING" id="1515612.SKP52_21755"/>
<dbReference type="Gene3D" id="3.40.50.1820">
    <property type="entry name" value="alpha/beta hydrolase"/>
    <property type="match status" value="1"/>
</dbReference>
<dbReference type="InterPro" id="IPR001375">
    <property type="entry name" value="Peptidase_S9_cat"/>
</dbReference>
<dbReference type="PANTHER" id="PTHR42776:SF27">
    <property type="entry name" value="DIPEPTIDYL PEPTIDASE FAMILY MEMBER 6"/>
    <property type="match status" value="1"/>
</dbReference>
<sequence length="844" mass="91942">MTSAMIRFLSAIAAIMMCASAVAAQSTRGTKSYDVDLMLRNEDIGRVEFDPLGRYILFDYQPRYDRSPDFGKGWWGPFGGQTAKLYIADLDRPGAARPLFAQDEGAGYSLRSISPDGSVIVYMKASANAVTYGLYRQGGKGPVEIGLTPDIRWTLTYADPVWISNHEFVLPVMAPGRLPALFESHAEAFDRLAEAWRDQRAGERVTASIVGSGRHAATPSRETIGRLVVVDSLTGKSRTLADGNFLAWSLSPDRHHLAAVEASPLVPDPAVPLDHQAPYWRAQKAIRIFDLRTGTQSVVDCDECDTATTTLEWSSTGKRLAFFARARKASWRDARLWAYEVMRDTAAPIDAQGMRVDLNLPGYPLRPSIRWLGDQLLVLGRSGRQASWHLMRDGRAPLDLAESFGDAMTIVGSGKGLLWVQANGKLWSMTADGRKAAIDAMAETGSFGAWQAPGRFTRRVIGRGEGEAAVIATSTGSNAEQMLLAWGATPRDRFVLRAPSIDAKAVAVSVDRRKAVFRGNPGNVGTLTIVDAAGGSRVVMRINEHLRGVAPGRPVRLDYRGPDGEPLVAWLLLPAGHAPGKPLPTVVDVYAGTGNRQRWSGPEIWETSELNGQLLAARGYAVLYPSLPYDEEATRREPMEKLGGLVLAAVDAAVSAGYSDPSRLAIQGQSFGGYTTMSVITQTDRFKAAVAQAGLYDLISLYGELQPINRMQAEFDGPDLYFASGVETGQPRLGATPWQDPEAYLRNSPLMRVERIVTPVMIVSGDKDFVPMAQAEEMFTALFRLNKDSVLLRYWGEGHVLSSPANINDKVARVLAWYDEKLGMPNGSQAPIASTNESPTIVVQ</sequence>
<feature type="domain" description="Peptidase S9 prolyl oligopeptidase catalytic" evidence="3">
    <location>
        <begin position="646"/>
        <end position="823"/>
    </location>
</feature>
<evidence type="ECO:0000313" key="5">
    <source>
        <dbReference type="Proteomes" id="UP000030907"/>
    </source>
</evidence>
<keyword evidence="1" id="KW-0378">Hydrolase</keyword>
<dbReference type="EMBL" id="CP009122">
    <property type="protein sequence ID" value="AJA11205.1"/>
    <property type="molecule type" value="Genomic_DNA"/>
</dbReference>
<evidence type="ECO:0000313" key="4">
    <source>
        <dbReference type="EMBL" id="AJA11205.1"/>
    </source>
</evidence>
<evidence type="ECO:0000256" key="1">
    <source>
        <dbReference type="ARBA" id="ARBA00022801"/>
    </source>
</evidence>